<feature type="domain" description="DUF6894" evidence="1">
    <location>
        <begin position="3"/>
        <end position="69"/>
    </location>
</feature>
<sequence length="86" mass="9457">MPRYFFDIQDGIDVRDDQGIELPDMIAVRAEAHRALAELVSHQSQRGGAVQIRADVRDGEGERVLTATLLIVSEFLDEGRDGPGGH</sequence>
<dbReference type="Proteomes" id="UP000474159">
    <property type="component" value="Unassembled WGS sequence"/>
</dbReference>
<name>A0A6L3T8N1_9HYPH</name>
<gene>
    <name evidence="2" type="ORF">F6X53_01615</name>
</gene>
<dbReference type="OrthoDB" id="8001796at2"/>
<dbReference type="InterPro" id="IPR054189">
    <property type="entry name" value="DUF6894"/>
</dbReference>
<proteinExistence type="predicted"/>
<protein>
    <recommendedName>
        <fullName evidence="1">DUF6894 domain-containing protein</fullName>
    </recommendedName>
</protein>
<dbReference type="RefSeq" id="WP_150996497.1">
    <property type="nucleotide sequence ID" value="NZ_BPQY01000010.1"/>
</dbReference>
<dbReference type="EMBL" id="VZZK01000001">
    <property type="protein sequence ID" value="KAB1081817.1"/>
    <property type="molecule type" value="Genomic_DNA"/>
</dbReference>
<organism evidence="2 3">
    <name type="scientific">Methylobacterium soli</name>
    <dbReference type="NCBI Taxonomy" id="553447"/>
    <lineage>
        <taxon>Bacteria</taxon>
        <taxon>Pseudomonadati</taxon>
        <taxon>Pseudomonadota</taxon>
        <taxon>Alphaproteobacteria</taxon>
        <taxon>Hyphomicrobiales</taxon>
        <taxon>Methylobacteriaceae</taxon>
        <taxon>Methylobacterium</taxon>
    </lineage>
</organism>
<comment type="caution">
    <text evidence="2">The sequence shown here is derived from an EMBL/GenBank/DDBJ whole genome shotgun (WGS) entry which is preliminary data.</text>
</comment>
<evidence type="ECO:0000313" key="3">
    <source>
        <dbReference type="Proteomes" id="UP000474159"/>
    </source>
</evidence>
<dbReference type="Pfam" id="PF21834">
    <property type="entry name" value="DUF6894"/>
    <property type="match status" value="1"/>
</dbReference>
<reference evidence="2 3" key="1">
    <citation type="submission" date="2019-09" db="EMBL/GenBank/DDBJ databases">
        <title>YIM 48816 draft genome.</title>
        <authorList>
            <person name="Jiang L."/>
        </authorList>
    </citation>
    <scope>NUCLEOTIDE SEQUENCE [LARGE SCALE GENOMIC DNA]</scope>
    <source>
        <strain evidence="2 3">YIM 48816</strain>
    </source>
</reference>
<accession>A0A6L3T8N1</accession>
<evidence type="ECO:0000259" key="1">
    <source>
        <dbReference type="Pfam" id="PF21834"/>
    </source>
</evidence>
<dbReference type="AlphaFoldDB" id="A0A6L3T8N1"/>
<evidence type="ECO:0000313" key="2">
    <source>
        <dbReference type="EMBL" id="KAB1081817.1"/>
    </source>
</evidence>
<keyword evidence="3" id="KW-1185">Reference proteome</keyword>